<sequence>METDLQSPQLKEILENLTTPDKLDSHPWTRKLFVIDACKEFPEIQMLSPGRQLAEAVTRIFLKILPALPPRRGLRLDTRWGEFGILAALYFAPYRFGEPKPTSLREAWQGIDKAILLFVFGQSKAITAEDRERFRLVGGETEIAANSTISDWHRKGLEHLAGVLNHYENTLAARVSSGKGKTKPGKQKVKTANRRFRTVIRYLFLLIIISIFLWTGFTIWKTYQRVQSIKENSQALLGITQSYSEPGKITEAGTAITALRGDLQGLKDDLAVLWMVSPYLGWLPAHGGDIAQAPSLLEMGLQLSIAGDETFQAISPALSDIDKTAGSPAILDLIGSLKDGSTRLLSAQSALASARVARQTIQLDRLSPKVKTLLEGKIDPLLSSIQGAFPVDDLLQMARLAPRLLGAMGNGPQTYLIMIQNEDELRPTGGFLSAVGLIGFENGKLNNLSFESYELVEDLSKPYPKAPWQLDKYMMSEMLLLRDANWFTDFPTSVEWVRFLYAYTRPQPVQGVMAIDQHVLVEMLRQIGPLQVEGEADLITADNVLMYMRSAKEQKPPEGVSVEGWDRKRFINRMAKPLQQRLMQIDSKTWQNLAKTLISLLDEKHILLYTDDPEMKELVSRRGWDGAVRPANSGDFLMVVDSNIGFNKTNVMMDVSEEYQVDLTDPTRPSSRLTIQQTNRATTQDECIQGRVLPEASQAEKDYRTNECYWSYLRVYVPAGSELLSSTPHPIPAKWSLREQEIPTAADILDEGIPGIQAFGLILVVPGSQSQETMFDYRLPSTAVNFNDQNSTWTYDLKVQKQPGTLNIPLKIHILPPAGMKVINPPDGMQTLPDGLVYSTNLKKDISLKIEFRSVDQ</sequence>
<dbReference type="InterPro" id="IPR025101">
    <property type="entry name" value="DUF4012"/>
</dbReference>
<keyword evidence="1" id="KW-0472">Membrane</keyword>
<evidence type="ECO:0000256" key="1">
    <source>
        <dbReference type="SAM" id="Phobius"/>
    </source>
</evidence>
<name>A0A0N8GLM2_9CHLR</name>
<dbReference type="STRING" id="229920.ADM99_07535"/>
<keyword evidence="1" id="KW-1133">Transmembrane helix</keyword>
<keyword evidence="3" id="KW-1185">Reference proteome</keyword>
<dbReference type="EMBL" id="LGCK01000007">
    <property type="protein sequence ID" value="KPL72890.1"/>
    <property type="molecule type" value="Genomic_DNA"/>
</dbReference>
<dbReference type="OrthoDB" id="156325at2"/>
<dbReference type="Pfam" id="PF13196">
    <property type="entry name" value="DUF4012"/>
    <property type="match status" value="1"/>
</dbReference>
<proteinExistence type="predicted"/>
<feature type="transmembrane region" description="Helical" evidence="1">
    <location>
        <begin position="199"/>
        <end position="220"/>
    </location>
</feature>
<keyword evidence="1" id="KW-0812">Transmembrane</keyword>
<dbReference type="AlphaFoldDB" id="A0A0N8GLM2"/>
<dbReference type="Proteomes" id="UP000050430">
    <property type="component" value="Unassembled WGS sequence"/>
</dbReference>
<evidence type="ECO:0000313" key="2">
    <source>
        <dbReference type="EMBL" id="KPL72890.1"/>
    </source>
</evidence>
<evidence type="ECO:0000313" key="3">
    <source>
        <dbReference type="Proteomes" id="UP000050430"/>
    </source>
</evidence>
<protein>
    <recommendedName>
        <fullName evidence="4">DUF4012 domain-containing protein</fullName>
    </recommendedName>
</protein>
<gene>
    <name evidence="2" type="ORF">ADM99_07535</name>
</gene>
<organism evidence="2 3">
    <name type="scientific">Leptolinea tardivitalis</name>
    <dbReference type="NCBI Taxonomy" id="229920"/>
    <lineage>
        <taxon>Bacteria</taxon>
        <taxon>Bacillati</taxon>
        <taxon>Chloroflexota</taxon>
        <taxon>Anaerolineae</taxon>
        <taxon>Anaerolineales</taxon>
        <taxon>Anaerolineaceae</taxon>
        <taxon>Leptolinea</taxon>
    </lineage>
</organism>
<dbReference type="RefSeq" id="WP_062420985.1">
    <property type="nucleotide sequence ID" value="NZ_BBYA01000008.1"/>
</dbReference>
<evidence type="ECO:0008006" key="4">
    <source>
        <dbReference type="Google" id="ProtNLM"/>
    </source>
</evidence>
<accession>A0A0N8GLM2</accession>
<comment type="caution">
    <text evidence="2">The sequence shown here is derived from an EMBL/GenBank/DDBJ whole genome shotgun (WGS) entry which is preliminary data.</text>
</comment>
<reference evidence="2 3" key="1">
    <citation type="submission" date="2015-07" db="EMBL/GenBank/DDBJ databases">
        <title>Genome sequence of Leptolinea tardivitalis DSM 16556.</title>
        <authorList>
            <person name="Hemp J."/>
            <person name="Ward L.M."/>
            <person name="Pace L.A."/>
            <person name="Fischer W.W."/>
        </authorList>
    </citation>
    <scope>NUCLEOTIDE SEQUENCE [LARGE SCALE GENOMIC DNA]</scope>
    <source>
        <strain evidence="2 3">YMTK-2</strain>
    </source>
</reference>